<dbReference type="Proteomes" id="UP000246121">
    <property type="component" value="Unassembled WGS sequence"/>
</dbReference>
<dbReference type="VEuPathDB" id="TriTrypDB:ECC02_010366"/>
<dbReference type="VEuPathDB" id="TriTrypDB:TCSYLVIO_006331"/>
<evidence type="ECO:0000256" key="2">
    <source>
        <dbReference type="SAM" id="SignalP"/>
    </source>
</evidence>
<feature type="compositionally biased region" description="Basic and acidic residues" evidence="1">
    <location>
        <begin position="258"/>
        <end position="268"/>
    </location>
</feature>
<dbReference type="VEuPathDB" id="TriTrypDB:TcCLB.511117.50"/>
<dbReference type="EMBL" id="PRFA01000054">
    <property type="protein sequence ID" value="PWU90061.1"/>
    <property type="molecule type" value="Genomic_DNA"/>
</dbReference>
<dbReference type="VEuPathDB" id="TriTrypDB:TcCL_Unassigned00211"/>
<evidence type="ECO:0000313" key="3">
    <source>
        <dbReference type="EMBL" id="PWU90061.1"/>
    </source>
</evidence>
<feature type="signal peptide" evidence="2">
    <location>
        <begin position="1"/>
        <end position="26"/>
    </location>
</feature>
<keyword evidence="2" id="KW-0732">Signal</keyword>
<dbReference type="VEuPathDB" id="TriTrypDB:TcCLB.509287.220"/>
<dbReference type="VEuPathDB" id="TriTrypDB:Tc_MARK_10329"/>
<dbReference type="VEuPathDB" id="TriTrypDB:TcCLB.510553.30"/>
<dbReference type="VEuPathDB" id="TriTrypDB:TcCLB.508123.10"/>
<protein>
    <submittedName>
        <fullName evidence="3">Mucin-associated surface protein (MASP)</fullName>
    </submittedName>
</protein>
<dbReference type="VEuPathDB" id="TriTrypDB:TCSYLVIO_005128"/>
<dbReference type="VEuPathDB" id="TriTrypDB:TcG_11078"/>
<feature type="compositionally biased region" description="Low complexity" evidence="1">
    <location>
        <begin position="76"/>
        <end position="98"/>
    </location>
</feature>
<comment type="caution">
    <text evidence="3">The sequence shown here is derived from an EMBL/GenBank/DDBJ whole genome shotgun (WGS) entry which is preliminary data.</text>
</comment>
<feature type="compositionally biased region" description="Basic and acidic residues" evidence="1">
    <location>
        <begin position="283"/>
        <end position="292"/>
    </location>
</feature>
<dbReference type="VEuPathDB" id="TriTrypDB:ECC02_011458"/>
<evidence type="ECO:0000313" key="4">
    <source>
        <dbReference type="Proteomes" id="UP000246121"/>
    </source>
</evidence>
<dbReference type="AlphaFoldDB" id="A0A2V2V1E4"/>
<sequence>MMMMTMTGRVLLVCALCVLWCGACCGEPSEPPSPDSSDTAPEKMPQKKEGEAVVGGVDQKAQQVAPQAPSPKAPGLPKLPSSPSQAQQSGGASKAASPTTDSMVQNTEGRNEKKQKEQEKQQEEEEQDEEEDGGEEEEEEEEEQKGLRSESDSLEPEAEEALKKEKMGQKAPTETSGGPNNNEEIQTATTQVNGESSPEALGDVKQSEEVQGEKDSNDNPQTKSVASIPANQQNEPSADHGESGPPSPTANGDAANNDSDKSIEDGISNRDPAADGAGTAEGKQNENKDANPKETPVTAAAMKNTTATTGDSDGSTAASHTTSPLLLLVVVACGCCGGGRVRVREREPCTARTHTRPSLTVRVSPCMDSRPRLTPRAHTIMCSLYICMHTHAGPLVLSFARHAPLPSCLTAWAEHRNCFCFCFYCIEWATSLSLPVCVCFALREQ</sequence>
<dbReference type="VEuPathDB" id="TriTrypDB:TCDM_12789"/>
<feature type="compositionally biased region" description="Acidic residues" evidence="1">
    <location>
        <begin position="122"/>
        <end position="143"/>
    </location>
</feature>
<dbReference type="VEuPathDB" id="TriTrypDB:TcCL_NonESM08322"/>
<dbReference type="VEuPathDB" id="TriTrypDB:BCY84_19666"/>
<feature type="compositionally biased region" description="Polar residues" evidence="1">
    <location>
        <begin position="218"/>
        <end position="236"/>
    </location>
</feature>
<name>A0A2V2V1E4_TRYCR</name>
<evidence type="ECO:0000256" key="1">
    <source>
        <dbReference type="SAM" id="MobiDB-lite"/>
    </source>
</evidence>
<dbReference type="VEuPathDB" id="TriTrypDB:TcCLB.510583.130"/>
<reference evidence="3 4" key="1">
    <citation type="journal article" date="2018" name="Microb. Genom.">
        <title>Expanding an expanded genome: long-read sequencing of Trypanosoma cruzi.</title>
        <authorList>
            <person name="Berna L."/>
            <person name="Rodriguez M."/>
            <person name="Chiribao M.L."/>
            <person name="Parodi-Talice A."/>
            <person name="Pita S."/>
            <person name="Rijo G."/>
            <person name="Alvarez-Valin F."/>
            <person name="Robello C."/>
        </authorList>
    </citation>
    <scope>NUCLEOTIDE SEQUENCE [LARGE SCALE GENOMIC DNA]</scope>
    <source>
        <strain evidence="3 4">Dm28c</strain>
    </source>
</reference>
<feature type="compositionally biased region" description="Basic and acidic residues" evidence="1">
    <location>
        <begin position="109"/>
        <end position="121"/>
    </location>
</feature>
<dbReference type="VEuPathDB" id="TriTrypDB:TcCL_ESM01870"/>
<accession>A0A2V2V1E4</accession>
<proteinExistence type="predicted"/>
<dbReference type="VEuPathDB" id="TriTrypDB:C3747_3g563"/>
<dbReference type="VEuPathDB" id="TriTrypDB:TCDM_10348"/>
<dbReference type="VEuPathDB" id="TriTrypDB:TcCLB.506309.70"/>
<feature type="compositionally biased region" description="Basic and acidic residues" evidence="1">
    <location>
        <begin position="205"/>
        <end position="217"/>
    </location>
</feature>
<dbReference type="VEuPathDB" id="TriTrypDB:C4B63_54g103"/>
<feature type="compositionally biased region" description="Basic and acidic residues" evidence="1">
    <location>
        <begin position="40"/>
        <end position="51"/>
    </location>
</feature>
<dbReference type="VEuPathDB" id="TriTrypDB:TCDM_11626"/>
<dbReference type="VEuPathDB" id="TriTrypDB:BCY84_01417"/>
<dbReference type="VEuPathDB" id="TriTrypDB:TcYC6_0162270"/>
<feature type="region of interest" description="Disordered" evidence="1">
    <location>
        <begin position="28"/>
        <end position="296"/>
    </location>
</feature>
<organism evidence="3 4">
    <name type="scientific">Trypanosoma cruzi</name>
    <dbReference type="NCBI Taxonomy" id="5693"/>
    <lineage>
        <taxon>Eukaryota</taxon>
        <taxon>Discoba</taxon>
        <taxon>Euglenozoa</taxon>
        <taxon>Kinetoplastea</taxon>
        <taxon>Metakinetoplastina</taxon>
        <taxon>Trypanosomatida</taxon>
        <taxon>Trypanosomatidae</taxon>
        <taxon>Trypanosoma</taxon>
        <taxon>Schizotrypanum</taxon>
    </lineage>
</organism>
<feature type="compositionally biased region" description="Polar residues" evidence="1">
    <location>
        <begin position="172"/>
        <end position="196"/>
    </location>
</feature>
<gene>
    <name evidence="3" type="ORF">C4B63_54g103</name>
</gene>
<dbReference type="VEuPathDB" id="TriTrypDB:Tc_MARK_5853"/>
<dbReference type="VEuPathDB" id="TriTrypDB:TcCLB.510363.320"/>
<feature type="chain" id="PRO_5016016188" evidence="2">
    <location>
        <begin position="27"/>
        <end position="445"/>
    </location>
</feature>
<feature type="compositionally biased region" description="Polar residues" evidence="1">
    <location>
        <begin position="99"/>
        <end position="108"/>
    </location>
</feature>
<dbReference type="VEuPathDB" id="TriTrypDB:TcCL_Unassigned01827"/>